<evidence type="ECO:0000313" key="1">
    <source>
        <dbReference type="EMBL" id="QOR57796.1"/>
    </source>
</evidence>
<keyword evidence="2" id="KW-1185">Reference proteome</keyword>
<reference evidence="1 2" key="1">
    <citation type="submission" date="2020-07" db="EMBL/GenBank/DDBJ databases">
        <title>Taxonomic proposal: Crassvirales, a new order of highly abundant and diverse bacterial viruses.</title>
        <authorList>
            <person name="Shkoporov A.N."/>
            <person name="Stockdale S.R."/>
            <person name="Guerin E."/>
            <person name="Ross R.P."/>
            <person name="Hill C."/>
        </authorList>
    </citation>
    <scope>NUCLEOTIDE SEQUENCE [LARGE SCALE GENOMIC DNA]</scope>
</reference>
<dbReference type="RefSeq" id="YP_010113436.1">
    <property type="nucleotide sequence ID" value="NC_055903.1"/>
</dbReference>
<dbReference type="EMBL" id="MT774410">
    <property type="protein sequence ID" value="QOR57796.1"/>
    <property type="molecule type" value="Genomic_DNA"/>
</dbReference>
<organism evidence="1 2">
    <name type="scientific">uncultured phage cr272_1</name>
    <dbReference type="NCBI Taxonomy" id="2772094"/>
    <lineage>
        <taxon>Viruses</taxon>
        <taxon>Duplodnaviria</taxon>
        <taxon>Heunggongvirae</taxon>
        <taxon>Uroviricota</taxon>
        <taxon>Caudoviricetes</taxon>
        <taxon>Crassvirales</taxon>
        <taxon>Suoliviridae</taxon>
        <taxon>Oafivirinae</taxon>
        <taxon>Buhlduvirus</taxon>
        <taxon>Buhlduvirus porcinus</taxon>
    </lineage>
</organism>
<name>A0A7M1RU37_9CAUD</name>
<sequence>MNNIELNYILYYADFLSLKCTDTPVTDNCKYFFIHGAPKNAAYIVGCEPVYDQNNPYFIQSVQEYELLKKSDGEAGAQSFIDDISMLRACGSVDAYKMLLCIHQYSPKRERKQAFKHYENWLNNQTYTHTILDERGDEYQRECTRYVYHAEKFLKRSGLYKGIRSNS</sequence>
<proteinExistence type="predicted"/>
<protein>
    <submittedName>
        <fullName evidence="1">Uncharacterized protein</fullName>
    </submittedName>
</protein>
<dbReference type="KEGG" id="vg:65131961"/>
<dbReference type="Proteomes" id="UP000594103">
    <property type="component" value="Segment"/>
</dbReference>
<accession>A0A7M1RU37</accession>
<evidence type="ECO:0000313" key="2">
    <source>
        <dbReference type="Proteomes" id="UP000594103"/>
    </source>
</evidence>
<dbReference type="GeneID" id="65131961"/>